<dbReference type="OrthoDB" id="2345133at2759"/>
<keyword evidence="2" id="KW-0378">Hydrolase</keyword>
<dbReference type="EMBL" id="QKWP01000006">
    <property type="protein sequence ID" value="RIB30747.1"/>
    <property type="molecule type" value="Genomic_DNA"/>
</dbReference>
<keyword evidence="1" id="KW-0645">Protease</keyword>
<dbReference type="PRINTS" id="PR00861">
    <property type="entry name" value="ALYTICPTASE"/>
</dbReference>
<proteinExistence type="predicted"/>
<evidence type="ECO:0000256" key="1">
    <source>
        <dbReference type="ARBA" id="ARBA00022670"/>
    </source>
</evidence>
<dbReference type="InterPro" id="IPR001316">
    <property type="entry name" value="Pept_S1A_streptogrisin"/>
</dbReference>
<reference evidence="5 6" key="1">
    <citation type="submission" date="2018-06" db="EMBL/GenBank/DDBJ databases">
        <title>Comparative genomics reveals the genomic features of Rhizophagus irregularis, R. cerebriforme, R. diaphanum and Gigaspora rosea, and their symbiotic lifestyle signature.</title>
        <authorList>
            <person name="Morin E."/>
            <person name="San Clemente H."/>
            <person name="Chen E.C.H."/>
            <person name="De La Providencia I."/>
            <person name="Hainaut M."/>
            <person name="Kuo A."/>
            <person name="Kohler A."/>
            <person name="Murat C."/>
            <person name="Tang N."/>
            <person name="Roy S."/>
            <person name="Loubradou J."/>
            <person name="Henrissat B."/>
            <person name="Grigoriev I.V."/>
            <person name="Corradi N."/>
            <person name="Roux C."/>
            <person name="Martin F.M."/>
        </authorList>
    </citation>
    <scope>NUCLEOTIDE SEQUENCE [LARGE SCALE GENOMIC DNA]</scope>
    <source>
        <strain evidence="5 6">DAOM 194757</strain>
    </source>
</reference>
<feature type="non-terminal residue" evidence="5">
    <location>
        <position position="170"/>
    </location>
</feature>
<dbReference type="AlphaFoldDB" id="A0A397WAE0"/>
<evidence type="ECO:0000256" key="2">
    <source>
        <dbReference type="ARBA" id="ARBA00022801"/>
    </source>
</evidence>
<dbReference type="GO" id="GO:0004252">
    <property type="term" value="F:serine-type endopeptidase activity"/>
    <property type="evidence" value="ECO:0007669"/>
    <property type="project" value="InterPro"/>
</dbReference>
<keyword evidence="6" id="KW-1185">Reference proteome</keyword>
<sequence>MTPSPMFYLINKNYLIGPMEDYVFEQNDLGFISKEAEKIMLKPILRNKHHMESTQYLLYFIVDSLDITSCGIHVCKSGYVTGFTCGEVLAISTAYKFDSRKIVDNAITVHLTGNAGDSGGSLYRYHDGDNPSLFVDAVGLYIGGTSSVGAAEPIYKIYDFGYDLVTTLDL</sequence>
<name>A0A397WAE0_9GLOM</name>
<protein>
    <recommendedName>
        <fullName evidence="7">Peptidase S1 domain-containing protein</fullName>
    </recommendedName>
</protein>
<keyword evidence="3" id="KW-0720">Serine protease</keyword>
<evidence type="ECO:0008006" key="7">
    <source>
        <dbReference type="Google" id="ProtNLM"/>
    </source>
</evidence>
<evidence type="ECO:0000256" key="3">
    <source>
        <dbReference type="ARBA" id="ARBA00022825"/>
    </source>
</evidence>
<evidence type="ECO:0000313" key="6">
    <source>
        <dbReference type="Proteomes" id="UP000266673"/>
    </source>
</evidence>
<gene>
    <name evidence="5" type="ORF">C2G38_2052952</name>
</gene>
<keyword evidence="4" id="KW-1015">Disulfide bond</keyword>
<dbReference type="InterPro" id="IPR009003">
    <property type="entry name" value="Peptidase_S1_PA"/>
</dbReference>
<comment type="caution">
    <text evidence="5">The sequence shown here is derived from an EMBL/GenBank/DDBJ whole genome shotgun (WGS) entry which is preliminary data.</text>
</comment>
<dbReference type="GO" id="GO:0006508">
    <property type="term" value="P:proteolysis"/>
    <property type="evidence" value="ECO:0007669"/>
    <property type="project" value="UniProtKB-KW"/>
</dbReference>
<dbReference type="SUPFAM" id="SSF50494">
    <property type="entry name" value="Trypsin-like serine proteases"/>
    <property type="match status" value="1"/>
</dbReference>
<dbReference type="Gene3D" id="2.40.10.10">
    <property type="entry name" value="Trypsin-like serine proteases"/>
    <property type="match status" value="1"/>
</dbReference>
<dbReference type="InterPro" id="IPR043504">
    <property type="entry name" value="Peptidase_S1_PA_chymotrypsin"/>
</dbReference>
<evidence type="ECO:0000313" key="5">
    <source>
        <dbReference type="EMBL" id="RIB30747.1"/>
    </source>
</evidence>
<accession>A0A397WAE0</accession>
<evidence type="ECO:0000256" key="4">
    <source>
        <dbReference type="ARBA" id="ARBA00023157"/>
    </source>
</evidence>
<dbReference type="Proteomes" id="UP000266673">
    <property type="component" value="Unassembled WGS sequence"/>
</dbReference>
<organism evidence="5 6">
    <name type="scientific">Gigaspora rosea</name>
    <dbReference type="NCBI Taxonomy" id="44941"/>
    <lineage>
        <taxon>Eukaryota</taxon>
        <taxon>Fungi</taxon>
        <taxon>Fungi incertae sedis</taxon>
        <taxon>Mucoromycota</taxon>
        <taxon>Glomeromycotina</taxon>
        <taxon>Glomeromycetes</taxon>
        <taxon>Diversisporales</taxon>
        <taxon>Gigasporaceae</taxon>
        <taxon>Gigaspora</taxon>
    </lineage>
</organism>